<sequence>MVDAFLKKLLPKKSKGIGLELTPDRLNIVQLSQNGPTYKLETFVSAEIPEGVITEGLIADPPEMAQIIQATLAEHKLKPKGIATGIPSKEGVIRIIPVPAELSDKELREMVNQEAGLYLPFPREEADVDYQKLGTFPDEDGIEKVQVLLVATRKEVTDTYISTFREAGLKIDVLEITSFALLRTIRDLVLQVPPEEALVLADIEFDSTEIAIMVDGIPQFSRTIPIGTYQIQTAVNQALNLPPSRDTTMLQDLVVPANPTEITGSGKMGESQPEIQAITKVLTELGEELRRSIDFFVNQSEGLEASQLLLAGPGAVIGQIDEFFNQRLAMTTTIVDPVQSTSVQVDEEKITQAMRPSLGVVLGLGMREV</sequence>
<dbReference type="Gene3D" id="3.30.420.40">
    <property type="match status" value="2"/>
</dbReference>
<dbReference type="CDD" id="cd24049">
    <property type="entry name" value="ASKHA_NBD_PilM"/>
    <property type="match status" value="1"/>
</dbReference>
<dbReference type="PANTHER" id="PTHR32432">
    <property type="entry name" value="CELL DIVISION PROTEIN FTSA-RELATED"/>
    <property type="match status" value="1"/>
</dbReference>
<dbReference type="NCBIfam" id="TIGR01175">
    <property type="entry name" value="pilM"/>
    <property type="match status" value="1"/>
</dbReference>
<dbReference type="InterPro" id="IPR050696">
    <property type="entry name" value="FtsA/MreB"/>
</dbReference>
<dbReference type="InterPro" id="IPR005883">
    <property type="entry name" value="PilM"/>
</dbReference>
<dbReference type="AlphaFoldDB" id="A0A7C3VRD3"/>
<evidence type="ECO:0000313" key="1">
    <source>
        <dbReference type="EMBL" id="HGG00756.1"/>
    </source>
</evidence>
<dbReference type="EMBL" id="DSPX01000088">
    <property type="protein sequence ID" value="HGG00756.1"/>
    <property type="molecule type" value="Genomic_DNA"/>
</dbReference>
<protein>
    <submittedName>
        <fullName evidence="1">Type IV pilus assembly protein PilM</fullName>
    </submittedName>
</protein>
<name>A0A7C3VRD3_9CYAN</name>
<dbReference type="SUPFAM" id="SSF53067">
    <property type="entry name" value="Actin-like ATPase domain"/>
    <property type="match status" value="2"/>
</dbReference>
<dbReference type="InterPro" id="IPR043129">
    <property type="entry name" value="ATPase_NBD"/>
</dbReference>
<comment type="caution">
    <text evidence="1">The sequence shown here is derived from an EMBL/GenBank/DDBJ whole genome shotgun (WGS) entry which is preliminary data.</text>
</comment>
<organism evidence="1">
    <name type="scientific">Planktothricoides sp. SpSt-374</name>
    <dbReference type="NCBI Taxonomy" id="2282167"/>
    <lineage>
        <taxon>Bacteria</taxon>
        <taxon>Bacillati</taxon>
        <taxon>Cyanobacteriota</taxon>
        <taxon>Cyanophyceae</taxon>
        <taxon>Oscillatoriophycideae</taxon>
        <taxon>Oscillatoriales</taxon>
        <taxon>Oscillatoriaceae</taxon>
        <taxon>Planktothricoides</taxon>
    </lineage>
</organism>
<dbReference type="PIRSF" id="PIRSF019169">
    <property type="entry name" value="PilM"/>
    <property type="match status" value="1"/>
</dbReference>
<dbReference type="PANTHER" id="PTHR32432:SF3">
    <property type="entry name" value="ETHANOLAMINE UTILIZATION PROTEIN EUTJ"/>
    <property type="match status" value="1"/>
</dbReference>
<gene>
    <name evidence="1" type="primary">pilM</name>
    <name evidence="1" type="ORF">ENR15_08930</name>
</gene>
<dbReference type="Pfam" id="PF11104">
    <property type="entry name" value="PilM_2"/>
    <property type="match status" value="1"/>
</dbReference>
<dbReference type="Gene3D" id="3.30.1490.300">
    <property type="match status" value="1"/>
</dbReference>
<accession>A0A7C3VRD3</accession>
<reference evidence="1" key="1">
    <citation type="journal article" date="2020" name="mSystems">
        <title>Genome- and Community-Level Interaction Insights into Carbon Utilization and Element Cycling Functions of Hydrothermarchaeota in Hydrothermal Sediment.</title>
        <authorList>
            <person name="Zhou Z."/>
            <person name="Liu Y."/>
            <person name="Xu W."/>
            <person name="Pan J."/>
            <person name="Luo Z.H."/>
            <person name="Li M."/>
        </authorList>
    </citation>
    <scope>NUCLEOTIDE SEQUENCE [LARGE SCALE GENOMIC DNA]</scope>
    <source>
        <strain evidence="1">SpSt-374</strain>
    </source>
</reference>
<proteinExistence type="predicted"/>